<evidence type="ECO:0000313" key="2">
    <source>
        <dbReference type="Proteomes" id="UP001333996"/>
    </source>
</evidence>
<dbReference type="RefSeq" id="WP_329508185.1">
    <property type="nucleotide sequence ID" value="NZ_BAAAYZ010000048.1"/>
</dbReference>
<sequence length="61" mass="6584">MTSRCGSGAVVPATSLLTRIPSAQQFRCMVLSVLRGELSFGDDITAFSYQALIDRQVIAFS</sequence>
<keyword evidence="2" id="KW-1185">Reference proteome</keyword>
<gene>
    <name evidence="1" type="ORF">VXC91_17485</name>
</gene>
<proteinExistence type="predicted"/>
<reference evidence="1" key="1">
    <citation type="submission" date="2024-01" db="EMBL/GenBank/DDBJ databases">
        <title>First draft genome sequence data of TA4-1, the type strain of Gram-positive actinobacterium Streptomyces chiangmaiensis.</title>
        <authorList>
            <person name="Yasawong M."/>
            <person name="Nantapong N."/>
        </authorList>
    </citation>
    <scope>NUCLEOTIDE SEQUENCE</scope>
    <source>
        <strain evidence="1">TA4-1</strain>
    </source>
</reference>
<protein>
    <submittedName>
        <fullName evidence="1">Uncharacterized protein</fullName>
    </submittedName>
</protein>
<dbReference type="Proteomes" id="UP001333996">
    <property type="component" value="Unassembled WGS sequence"/>
</dbReference>
<comment type="caution">
    <text evidence="1">The sequence shown here is derived from an EMBL/GenBank/DDBJ whole genome shotgun (WGS) entry which is preliminary data.</text>
</comment>
<evidence type="ECO:0000313" key="1">
    <source>
        <dbReference type="EMBL" id="MED7823725.1"/>
    </source>
</evidence>
<name>A0ABU7FHW5_9ACTN</name>
<organism evidence="1 2">
    <name type="scientific">Streptomyces chiangmaiensis</name>
    <dbReference type="NCBI Taxonomy" id="766497"/>
    <lineage>
        <taxon>Bacteria</taxon>
        <taxon>Bacillati</taxon>
        <taxon>Actinomycetota</taxon>
        <taxon>Actinomycetes</taxon>
        <taxon>Kitasatosporales</taxon>
        <taxon>Streptomycetaceae</taxon>
        <taxon>Streptomyces</taxon>
    </lineage>
</organism>
<dbReference type="EMBL" id="JAYWVC010000051">
    <property type="protein sequence ID" value="MED7823725.1"/>
    <property type="molecule type" value="Genomic_DNA"/>
</dbReference>
<accession>A0ABU7FHW5</accession>